<evidence type="ECO:0000313" key="2">
    <source>
        <dbReference type="EMBL" id="SCA54853.1"/>
    </source>
</evidence>
<dbReference type="InterPro" id="IPR002545">
    <property type="entry name" value="CheW-lke_dom"/>
</dbReference>
<accession>A0A1C3RC48</accession>
<organism evidence="2 3">
    <name type="scientific">Candidatus Terasakiella magnetica</name>
    <dbReference type="NCBI Taxonomy" id="1867952"/>
    <lineage>
        <taxon>Bacteria</taxon>
        <taxon>Pseudomonadati</taxon>
        <taxon>Pseudomonadota</taxon>
        <taxon>Alphaproteobacteria</taxon>
        <taxon>Rhodospirillales</taxon>
        <taxon>Terasakiellaceae</taxon>
        <taxon>Terasakiella</taxon>
    </lineage>
</organism>
<dbReference type="PROSITE" id="PS50851">
    <property type="entry name" value="CHEW"/>
    <property type="match status" value="1"/>
</dbReference>
<dbReference type="Gene3D" id="2.40.50.180">
    <property type="entry name" value="CheA-289, Domain 4"/>
    <property type="match status" value="1"/>
</dbReference>
<dbReference type="EMBL" id="FLYE01000001">
    <property type="protein sequence ID" value="SCA54853.1"/>
    <property type="molecule type" value="Genomic_DNA"/>
</dbReference>
<dbReference type="AlphaFoldDB" id="A0A1C3RC48"/>
<dbReference type="Gene3D" id="2.30.30.40">
    <property type="entry name" value="SH3 Domains"/>
    <property type="match status" value="1"/>
</dbReference>
<dbReference type="PANTHER" id="PTHR22617">
    <property type="entry name" value="CHEMOTAXIS SENSOR HISTIDINE KINASE-RELATED"/>
    <property type="match status" value="1"/>
</dbReference>
<dbReference type="GO" id="GO:0006935">
    <property type="term" value="P:chemotaxis"/>
    <property type="evidence" value="ECO:0007669"/>
    <property type="project" value="InterPro"/>
</dbReference>
<dbReference type="CDD" id="cd00732">
    <property type="entry name" value="CheW"/>
    <property type="match status" value="1"/>
</dbReference>
<evidence type="ECO:0000259" key="1">
    <source>
        <dbReference type="PROSITE" id="PS50851"/>
    </source>
</evidence>
<dbReference type="SUPFAM" id="SSF50341">
    <property type="entry name" value="CheW-like"/>
    <property type="match status" value="1"/>
</dbReference>
<sequence length="179" mass="19775">MASTDNNLMPSVHENGELQNAGEEVNQFITFTIGEEEYGVDIMAVREIKAWTETTHLPNTPEFMRGVLNLRGLIVPIFDLRCRFGMGLTEATKMHVVVIVQVQNRMVGILVDTVSDIISISQGDIQEVPKMDRNIDDEYLSGLVTVKTRMVALLDVDLLFNPQAIETGIALGEAAVGDK</sequence>
<evidence type="ECO:0000313" key="3">
    <source>
        <dbReference type="Proteomes" id="UP000231658"/>
    </source>
</evidence>
<proteinExistence type="predicted"/>
<dbReference type="InterPro" id="IPR039315">
    <property type="entry name" value="CheW"/>
</dbReference>
<dbReference type="Pfam" id="PF01584">
    <property type="entry name" value="CheW"/>
    <property type="match status" value="1"/>
</dbReference>
<dbReference type="STRING" id="1867952.MTBPR1_10100"/>
<dbReference type="PANTHER" id="PTHR22617:SF23">
    <property type="entry name" value="CHEMOTAXIS PROTEIN CHEW"/>
    <property type="match status" value="1"/>
</dbReference>
<dbReference type="SMART" id="SM00260">
    <property type="entry name" value="CheW"/>
    <property type="match status" value="1"/>
</dbReference>
<dbReference type="InterPro" id="IPR036061">
    <property type="entry name" value="CheW-like_dom_sf"/>
</dbReference>
<protein>
    <submittedName>
        <fullName evidence="2">Chemotaxis protein cheW</fullName>
    </submittedName>
</protein>
<feature type="domain" description="CheW-like" evidence="1">
    <location>
        <begin position="25"/>
        <end position="165"/>
    </location>
</feature>
<keyword evidence="3" id="KW-1185">Reference proteome</keyword>
<dbReference type="GO" id="GO:0005829">
    <property type="term" value="C:cytosol"/>
    <property type="evidence" value="ECO:0007669"/>
    <property type="project" value="TreeGrafter"/>
</dbReference>
<dbReference type="GO" id="GO:0007165">
    <property type="term" value="P:signal transduction"/>
    <property type="evidence" value="ECO:0007669"/>
    <property type="project" value="InterPro"/>
</dbReference>
<dbReference type="RefSeq" id="WP_069185592.1">
    <property type="nucleotide sequence ID" value="NZ_FLYE01000001.1"/>
</dbReference>
<name>A0A1C3RC48_9PROT</name>
<gene>
    <name evidence="2" type="primary">cheW</name>
    <name evidence="2" type="ORF">MTBPR1_10100</name>
</gene>
<dbReference type="Proteomes" id="UP000231658">
    <property type="component" value="Unassembled WGS sequence"/>
</dbReference>
<reference evidence="2 3" key="1">
    <citation type="submission" date="2016-07" db="EMBL/GenBank/DDBJ databases">
        <authorList>
            <person name="Lefevre C.T."/>
        </authorList>
    </citation>
    <scope>NUCLEOTIDE SEQUENCE [LARGE SCALE GENOMIC DNA]</scope>
    <source>
        <strain evidence="2">PR1</strain>
    </source>
</reference>